<proteinExistence type="predicted"/>
<protein>
    <submittedName>
        <fullName evidence="1">Uncharacterized protein</fullName>
    </submittedName>
</protein>
<dbReference type="Proteomes" id="UP000008021">
    <property type="component" value="Chromosome 2"/>
</dbReference>
<dbReference type="HOGENOM" id="CLU_1858422_0_0_1"/>
<dbReference type="AlphaFoldDB" id="A0A0E0CFA4"/>
<dbReference type="STRING" id="40149.A0A0E0CFA4"/>
<dbReference type="InterPro" id="IPR013785">
    <property type="entry name" value="Aldolase_TIM"/>
</dbReference>
<evidence type="ECO:0000313" key="1">
    <source>
        <dbReference type="EnsemblPlants" id="OMERI02G03790.1"/>
    </source>
</evidence>
<evidence type="ECO:0000313" key="2">
    <source>
        <dbReference type="Proteomes" id="UP000008021"/>
    </source>
</evidence>
<dbReference type="Gramene" id="OMERI02G03790.1">
    <property type="protein sequence ID" value="OMERI02G03790.1"/>
    <property type="gene ID" value="OMERI02G03790"/>
</dbReference>
<sequence>MIYSLDNGKMELRCSPQIKWFSVLPVLLFDSSWSTIEECEADAVAGKFPAPPPFAGDQTSEFVSYQMNPTSYREALIETAADEAEGADILLVSGEYSMIDQSRRRAEDGGRGEGDDGVAAACASGEAGADIILTHFAR</sequence>
<reference evidence="1" key="1">
    <citation type="submission" date="2015-04" db="UniProtKB">
        <authorList>
            <consortium name="EnsemblPlants"/>
        </authorList>
    </citation>
    <scope>IDENTIFICATION</scope>
</reference>
<dbReference type="EnsemblPlants" id="OMERI02G03790.1">
    <property type="protein sequence ID" value="OMERI02G03790.1"/>
    <property type="gene ID" value="OMERI02G03790"/>
</dbReference>
<accession>A0A0E0CFA4</accession>
<dbReference type="SUPFAM" id="SSF51569">
    <property type="entry name" value="Aldolase"/>
    <property type="match status" value="1"/>
</dbReference>
<organism evidence="1">
    <name type="scientific">Oryza meridionalis</name>
    <dbReference type="NCBI Taxonomy" id="40149"/>
    <lineage>
        <taxon>Eukaryota</taxon>
        <taxon>Viridiplantae</taxon>
        <taxon>Streptophyta</taxon>
        <taxon>Embryophyta</taxon>
        <taxon>Tracheophyta</taxon>
        <taxon>Spermatophyta</taxon>
        <taxon>Magnoliopsida</taxon>
        <taxon>Liliopsida</taxon>
        <taxon>Poales</taxon>
        <taxon>Poaceae</taxon>
        <taxon>BOP clade</taxon>
        <taxon>Oryzoideae</taxon>
        <taxon>Oryzeae</taxon>
        <taxon>Oryzinae</taxon>
        <taxon>Oryza</taxon>
    </lineage>
</organism>
<reference evidence="1" key="2">
    <citation type="submission" date="2018-05" db="EMBL/GenBank/DDBJ databases">
        <title>OmerRS3 (Oryza meridionalis Reference Sequence Version 3).</title>
        <authorList>
            <person name="Zhang J."/>
            <person name="Kudrna D."/>
            <person name="Lee S."/>
            <person name="Talag J."/>
            <person name="Welchert J."/>
            <person name="Wing R.A."/>
        </authorList>
    </citation>
    <scope>NUCLEOTIDE SEQUENCE [LARGE SCALE GENOMIC DNA]</scope>
    <source>
        <strain evidence="1">cv. OR44</strain>
    </source>
</reference>
<name>A0A0E0CFA4_9ORYZ</name>
<dbReference type="Gene3D" id="3.20.20.70">
    <property type="entry name" value="Aldolase class I"/>
    <property type="match status" value="1"/>
</dbReference>
<keyword evidence="2" id="KW-1185">Reference proteome</keyword>